<dbReference type="GeneID" id="30015804"/>
<dbReference type="Proteomes" id="UP000078343">
    <property type="component" value="Unassembled WGS sequence"/>
</dbReference>
<evidence type="ECO:0000256" key="1">
    <source>
        <dbReference type="SAM" id="MobiDB-lite"/>
    </source>
</evidence>
<feature type="region of interest" description="Disordered" evidence="1">
    <location>
        <begin position="1"/>
        <end position="22"/>
    </location>
</feature>
<gene>
    <name evidence="2" type="ORF">AYL99_11636</name>
</gene>
<reference evidence="2 3" key="1">
    <citation type="submission" date="2016-04" db="EMBL/GenBank/DDBJ databases">
        <title>Draft genome of Fonsecaea erecta CBS 125763.</title>
        <authorList>
            <person name="Weiss V.A."/>
            <person name="Vicente V.A."/>
            <person name="Raittz R.T."/>
            <person name="Moreno L.F."/>
            <person name="De Souza E.M."/>
            <person name="Pedrosa F.O."/>
            <person name="Steffens M.B."/>
            <person name="Faoro H."/>
            <person name="Tadra-Sfeir M.Z."/>
            <person name="Najafzadeh M.J."/>
            <person name="Felipe M.S."/>
            <person name="Teixeira M."/>
            <person name="Sun J."/>
            <person name="Xi L."/>
            <person name="Gomes R."/>
            <person name="De Azevedo C.M."/>
            <person name="Salgado C.G."/>
            <person name="Da Silva M.B."/>
            <person name="Nascimento M.F."/>
            <person name="Queiroz-Telles F."/>
            <person name="Attili D.S."/>
            <person name="Gorbushina A."/>
        </authorList>
    </citation>
    <scope>NUCLEOTIDE SEQUENCE [LARGE SCALE GENOMIC DNA]</scope>
    <source>
        <strain evidence="2 3">CBS 125763</strain>
    </source>
</reference>
<proteinExistence type="predicted"/>
<organism evidence="2 3">
    <name type="scientific">Fonsecaea erecta</name>
    <dbReference type="NCBI Taxonomy" id="1367422"/>
    <lineage>
        <taxon>Eukaryota</taxon>
        <taxon>Fungi</taxon>
        <taxon>Dikarya</taxon>
        <taxon>Ascomycota</taxon>
        <taxon>Pezizomycotina</taxon>
        <taxon>Eurotiomycetes</taxon>
        <taxon>Chaetothyriomycetidae</taxon>
        <taxon>Chaetothyriales</taxon>
        <taxon>Herpotrichiellaceae</taxon>
        <taxon>Fonsecaea</taxon>
    </lineage>
</organism>
<evidence type="ECO:0000313" key="3">
    <source>
        <dbReference type="Proteomes" id="UP000078343"/>
    </source>
</evidence>
<evidence type="ECO:0000313" key="2">
    <source>
        <dbReference type="EMBL" id="OAP54101.1"/>
    </source>
</evidence>
<dbReference type="RefSeq" id="XP_018687468.1">
    <property type="nucleotide sequence ID" value="XM_018843141.1"/>
</dbReference>
<accession>A0A178Z3J7</accession>
<dbReference type="AlphaFoldDB" id="A0A178Z3J7"/>
<sequence length="127" mass="13919">MSAPHLPEGIRSAQNGESENTLRREVSRSLSMYLCGRLGIFRISSYVDTPIILLARCERSMRQASTPLKKNMSQGTGQARILCDRRRKVSMVNIAGHAMTKATRPNPSDAAMVPGTEAPACANMLEE</sequence>
<dbReference type="EMBL" id="LVYI01000015">
    <property type="protein sequence ID" value="OAP54101.1"/>
    <property type="molecule type" value="Genomic_DNA"/>
</dbReference>
<name>A0A178Z3J7_9EURO</name>
<protein>
    <submittedName>
        <fullName evidence="2">Uncharacterized protein</fullName>
    </submittedName>
</protein>
<keyword evidence="3" id="KW-1185">Reference proteome</keyword>
<comment type="caution">
    <text evidence="2">The sequence shown here is derived from an EMBL/GenBank/DDBJ whole genome shotgun (WGS) entry which is preliminary data.</text>
</comment>